<gene>
    <name evidence="1" type="ORF">MLD38_028486</name>
</gene>
<protein>
    <submittedName>
        <fullName evidence="1">Uncharacterized protein</fullName>
    </submittedName>
</protein>
<sequence>MEELNRLERTQGILGLMRDYSVRANPPDPDSDRFLADVILLLVKQRKGLSLERKRALVSEFVPKIPGSLLEEAEHLVAEDCGGEMQGGCCSSGHVAENVGGRNNGRDRGVVSIESIDEAMVGLRAMQRANSTLEDFCRSYFMFHGLDGNKPESVFKFLPVLTFTEAFIYQLDDMNERLVMEGTQPWGNNEEDRVYSGAVINKFNTMPFRPLLHQLELHGLINDRLHKEIKAGEEYWALERKLCFALKSKTEVKVEDVMRAIHLKSFDYRVLNLLLYQIRGAEVDSLHMDFLSVSEFLVEISDDLFDYEDDVLKNSFNILRMFVHVYGASAAPTILAKCVTEAEEKYNTLLKALGPELSASYQRRCEDATREGGNTGGHPLGTWNIPPVIVDEDASLHLSPSLPPVFIGGLIGTFGKAFRVNGLYPLARWCFSGMLLLGFGAEC</sequence>
<evidence type="ECO:0000313" key="2">
    <source>
        <dbReference type="Proteomes" id="UP001057402"/>
    </source>
</evidence>
<organism evidence="1 2">
    <name type="scientific">Melastoma candidum</name>
    <dbReference type="NCBI Taxonomy" id="119954"/>
    <lineage>
        <taxon>Eukaryota</taxon>
        <taxon>Viridiplantae</taxon>
        <taxon>Streptophyta</taxon>
        <taxon>Embryophyta</taxon>
        <taxon>Tracheophyta</taxon>
        <taxon>Spermatophyta</taxon>
        <taxon>Magnoliopsida</taxon>
        <taxon>eudicotyledons</taxon>
        <taxon>Gunneridae</taxon>
        <taxon>Pentapetalae</taxon>
        <taxon>rosids</taxon>
        <taxon>malvids</taxon>
        <taxon>Myrtales</taxon>
        <taxon>Melastomataceae</taxon>
        <taxon>Melastomatoideae</taxon>
        <taxon>Melastomateae</taxon>
        <taxon>Melastoma</taxon>
    </lineage>
</organism>
<accession>A0ACB9N2H0</accession>
<reference evidence="2" key="1">
    <citation type="journal article" date="2023" name="Front. Plant Sci.">
        <title>Chromosomal-level genome assembly of Melastoma candidum provides insights into trichome evolution.</title>
        <authorList>
            <person name="Zhong Y."/>
            <person name="Wu W."/>
            <person name="Sun C."/>
            <person name="Zou P."/>
            <person name="Liu Y."/>
            <person name="Dai S."/>
            <person name="Zhou R."/>
        </authorList>
    </citation>
    <scope>NUCLEOTIDE SEQUENCE [LARGE SCALE GENOMIC DNA]</scope>
</reference>
<proteinExistence type="predicted"/>
<comment type="caution">
    <text evidence="1">The sequence shown here is derived from an EMBL/GenBank/DDBJ whole genome shotgun (WGS) entry which is preliminary data.</text>
</comment>
<evidence type="ECO:0000313" key="1">
    <source>
        <dbReference type="EMBL" id="KAI4330183.1"/>
    </source>
</evidence>
<dbReference type="EMBL" id="CM042887">
    <property type="protein sequence ID" value="KAI4330183.1"/>
    <property type="molecule type" value="Genomic_DNA"/>
</dbReference>
<name>A0ACB9N2H0_9MYRT</name>
<dbReference type="Proteomes" id="UP001057402">
    <property type="component" value="Chromosome 8"/>
</dbReference>
<keyword evidence="2" id="KW-1185">Reference proteome</keyword>